<reference evidence="3" key="1">
    <citation type="journal article" date="2016" name="Stand. Genomic Sci.">
        <title>Complete genome sequence of Methanospirillum hungatei type strain JF1.</title>
        <authorList>
            <person name="Gunsalus R.P."/>
            <person name="Cook L.E."/>
            <person name="Crable B."/>
            <person name="Rohlin L."/>
            <person name="McDonald E."/>
            <person name="Mouttaki H."/>
            <person name="Sieber J.R."/>
            <person name="Poweleit N."/>
            <person name="Zhou H."/>
            <person name="Lapidus A.L."/>
            <person name="Daligault H.E."/>
            <person name="Land M."/>
            <person name="Gilna P."/>
            <person name="Ivanova N."/>
            <person name="Kyrpides N."/>
            <person name="Culley D.E."/>
            <person name="McInerney M.J."/>
        </authorList>
    </citation>
    <scope>NUCLEOTIDE SEQUENCE [LARGE SCALE GENOMIC DNA]</scope>
    <source>
        <strain evidence="3">ATCC 27890 / DSM 864 / NBRC 100397 / JF-1</strain>
    </source>
</reference>
<dbReference type="Pfam" id="PF04383">
    <property type="entry name" value="KilA-N"/>
    <property type="match status" value="1"/>
</dbReference>
<dbReference type="Proteomes" id="UP000001941">
    <property type="component" value="Chromosome"/>
</dbReference>
<dbReference type="EMBL" id="CP000254">
    <property type="protein sequence ID" value="ABD41099.1"/>
    <property type="molecule type" value="Genomic_DNA"/>
</dbReference>
<organism evidence="2 3">
    <name type="scientific">Methanospirillum hungatei JF-1 (strain ATCC 27890 / DSM 864 / NBRC 100397 / JF-1)</name>
    <dbReference type="NCBI Taxonomy" id="323259"/>
    <lineage>
        <taxon>Archaea</taxon>
        <taxon>Methanobacteriati</taxon>
        <taxon>Methanobacteriota</taxon>
        <taxon>Stenosarchaea group</taxon>
        <taxon>Methanomicrobia</taxon>
        <taxon>Methanomicrobiales</taxon>
        <taxon>Methanospirillaceae</taxon>
        <taxon>Methanospirillum</taxon>
    </lineage>
</organism>
<dbReference type="OrthoDB" id="133742at2157"/>
<keyword evidence="3" id="KW-1185">Reference proteome</keyword>
<accession>Q2FNN4</accession>
<name>Q2FNN4_METHJ</name>
<sequence length="118" mass="13667">MGKITVLDKEITVSVLHEEDYICITDIAKYKDAERTDYIIQNWLRSRNTIEFIGIWEHLNNPNFNPIEFDGFSMLGGRRAVPDYSNDIPTQRNNKDAGNTDTITTKYPGGIVWLQQWT</sequence>
<dbReference type="HOGENOM" id="CLU_2067816_0_0_2"/>
<gene>
    <name evidence="2" type="ordered locus">Mhun_1359</name>
</gene>
<protein>
    <recommendedName>
        <fullName evidence="1">KilA/APSES-type HTH DNA-binding domain-containing protein</fullName>
    </recommendedName>
</protein>
<feature type="domain" description="KilA/APSES-type HTH DNA-binding" evidence="1">
    <location>
        <begin position="10"/>
        <end position="96"/>
    </location>
</feature>
<dbReference type="InterPro" id="IPR018004">
    <property type="entry name" value="KilA/APSES_HTH"/>
</dbReference>
<dbReference type="RefSeq" id="WP_011448376.1">
    <property type="nucleotide sequence ID" value="NC_007796.1"/>
</dbReference>
<evidence type="ECO:0000313" key="3">
    <source>
        <dbReference type="Proteomes" id="UP000001941"/>
    </source>
</evidence>
<proteinExistence type="predicted"/>
<dbReference type="STRING" id="323259.Mhun_1359"/>
<dbReference type="GeneID" id="3923184"/>
<evidence type="ECO:0000313" key="2">
    <source>
        <dbReference type="EMBL" id="ABD41099.1"/>
    </source>
</evidence>
<dbReference type="EnsemblBacteria" id="ABD41099">
    <property type="protein sequence ID" value="ABD41099"/>
    <property type="gene ID" value="Mhun_1359"/>
</dbReference>
<dbReference type="AlphaFoldDB" id="Q2FNN4"/>
<evidence type="ECO:0000259" key="1">
    <source>
        <dbReference type="SMART" id="SM01252"/>
    </source>
</evidence>
<dbReference type="KEGG" id="mhu:Mhun_1359"/>
<dbReference type="SMART" id="SM01252">
    <property type="entry name" value="KilA-N"/>
    <property type="match status" value="1"/>
</dbReference>
<dbReference type="InParanoid" id="Q2FNN4"/>